<dbReference type="SUPFAM" id="SSF54534">
    <property type="entry name" value="FKBP-like"/>
    <property type="match status" value="1"/>
</dbReference>
<dbReference type="Gene3D" id="1.10.287.180">
    <property type="entry name" value="Transcription elongation factor, GreA/GreB, N-terminal domain"/>
    <property type="match status" value="1"/>
</dbReference>
<keyword evidence="5" id="KW-0251">Elongation factor</keyword>
<dbReference type="GO" id="GO:0006354">
    <property type="term" value="P:DNA-templated transcription elongation"/>
    <property type="evidence" value="ECO:0007669"/>
    <property type="project" value="TreeGrafter"/>
</dbReference>
<dbReference type="PANTHER" id="PTHR30437">
    <property type="entry name" value="TRANSCRIPTION ELONGATION FACTOR GREA"/>
    <property type="match status" value="1"/>
</dbReference>
<dbReference type="GO" id="GO:0032784">
    <property type="term" value="P:regulation of DNA-templated transcription elongation"/>
    <property type="evidence" value="ECO:0007669"/>
    <property type="project" value="InterPro"/>
</dbReference>
<dbReference type="GO" id="GO:0070063">
    <property type="term" value="F:RNA polymerase binding"/>
    <property type="evidence" value="ECO:0007669"/>
    <property type="project" value="InterPro"/>
</dbReference>
<sequence length="642" mass="71261">MHADLEKLVAKKKIPEAFAARLDKFSPGNYVVHKSWGVGKVKEWNLPENSIVINFESKPDHQMELKFAFNLLTPLPQGHYLIACFEDPKGIWASAKTDPLTLVRLVLNGNFSGKDGEDEPQPIAPEDVEKNLKGRVVPEGDWKSWWEKARKAMRDKSEFILPTRRGELIALRGETMSPAAALLEDYKKARDLRTCVRLLDAAKPETLKDDHDVVLELVAALEKDIEEGGVNVKQQILELIIVRDELIDALLKSADKGKDGVPAADQEDEGIRKLMAAIPDMTTLDSVLAGISSEEIVAFIGDVPAARQKKIYEALPEAHNGQWLSYATNIFLFGGSKAIGEVAKFIIVKGEGEQLYQDIRNGISRQSLPADVLVWICRERKGAAKPVFTLALGSAIMNAIERDASDGGPNKGLRLRNLLVEDKQLAPDLIRNVTESEARPFAKAIYDSASLHDLDRNLLLANMMRVHHGLQEIVLSRTKVQEKQQLYVSIESYNQRKAEYDELVNVRIPKNKQDLTVTRAEGDLRENGGYQDAKATRQVLMRRSEELARNLAQAHPTDFKDVDTSRSGMGTYVTVVDPEGQEAVFTILGAWDSDPDNRVIPYTSKLGQKLTGHAVGDVIKLPFVPGEKPVKLTVKAIAAVNP</sequence>
<dbReference type="InterPro" id="IPR036953">
    <property type="entry name" value="GreA/GreB_C_sf"/>
</dbReference>
<dbReference type="Gene3D" id="3.10.50.30">
    <property type="entry name" value="Transcription elongation factor, GreA/GreB, C-terminal domain"/>
    <property type="match status" value="1"/>
</dbReference>
<reference evidence="6" key="1">
    <citation type="submission" date="2016-09" db="EMBL/GenBank/DDBJ databases">
        <authorList>
            <person name="Koehorst J."/>
        </authorList>
    </citation>
    <scope>NUCLEOTIDE SEQUENCE [LARGE SCALE GENOMIC DNA]</scope>
</reference>
<accession>A0A1C7PD59</accession>
<dbReference type="OrthoDB" id="9808774at2"/>
<dbReference type="PANTHER" id="PTHR30437:SF4">
    <property type="entry name" value="TRANSCRIPTION ELONGATION FACTOR GREA"/>
    <property type="match status" value="1"/>
</dbReference>
<dbReference type="Pfam" id="PF01272">
    <property type="entry name" value="GreA_GreB"/>
    <property type="match status" value="1"/>
</dbReference>
<dbReference type="SUPFAM" id="SSF46557">
    <property type="entry name" value="GreA transcript cleavage protein, N-terminal domain"/>
    <property type="match status" value="1"/>
</dbReference>
<keyword evidence="5" id="KW-0648">Protein biosynthesis</keyword>
<keyword evidence="6" id="KW-1185">Reference proteome</keyword>
<dbReference type="AlphaFoldDB" id="A0A1C7PD59"/>
<dbReference type="Proteomes" id="UP000176204">
    <property type="component" value="Chromosome I"/>
</dbReference>
<gene>
    <name evidence="5" type="ORF">PYTT_1098</name>
</gene>
<dbReference type="InterPro" id="IPR023459">
    <property type="entry name" value="Tscrpt_elong_fac_GreA/B_fam"/>
</dbReference>
<dbReference type="GO" id="GO:0003746">
    <property type="term" value="F:translation elongation factor activity"/>
    <property type="evidence" value="ECO:0007669"/>
    <property type="project" value="UniProtKB-KW"/>
</dbReference>
<organism evidence="5 6">
    <name type="scientific">Akkermansia glycaniphila</name>
    <dbReference type="NCBI Taxonomy" id="1679444"/>
    <lineage>
        <taxon>Bacteria</taxon>
        <taxon>Pseudomonadati</taxon>
        <taxon>Verrucomicrobiota</taxon>
        <taxon>Verrucomicrobiia</taxon>
        <taxon>Verrucomicrobiales</taxon>
        <taxon>Akkermansiaceae</taxon>
        <taxon>Akkermansia</taxon>
    </lineage>
</organism>
<dbReference type="GO" id="GO:0003677">
    <property type="term" value="F:DNA binding"/>
    <property type="evidence" value="ECO:0007669"/>
    <property type="project" value="InterPro"/>
</dbReference>
<keyword evidence="1" id="KW-0805">Transcription regulation</keyword>
<name>A0A1C7PD59_9BACT</name>
<dbReference type="InterPro" id="IPR001437">
    <property type="entry name" value="Tscrpt_elong_fac_GreA/B_C"/>
</dbReference>
<feature type="domain" description="Transcription elongation factor GreA/GreB N-terminal" evidence="4">
    <location>
        <begin position="487"/>
        <end position="554"/>
    </location>
</feature>
<proteinExistence type="predicted"/>
<evidence type="ECO:0000256" key="1">
    <source>
        <dbReference type="ARBA" id="ARBA00023015"/>
    </source>
</evidence>
<evidence type="ECO:0000313" key="5">
    <source>
        <dbReference type="EMBL" id="SEH83532.1"/>
    </source>
</evidence>
<feature type="domain" description="Transcription elongation factor GreA/GreB C-terminal" evidence="3">
    <location>
        <begin position="568"/>
        <end position="637"/>
    </location>
</feature>
<evidence type="ECO:0000313" key="6">
    <source>
        <dbReference type="Proteomes" id="UP000176204"/>
    </source>
</evidence>
<dbReference type="RefSeq" id="WP_067774055.1">
    <property type="nucleotide sequence ID" value="NZ_LIGX01000017.1"/>
</dbReference>
<keyword evidence="2" id="KW-0804">Transcription</keyword>
<dbReference type="InterPro" id="IPR036805">
    <property type="entry name" value="Tscrpt_elong_fac_GreA/B_N_sf"/>
</dbReference>
<evidence type="ECO:0000259" key="3">
    <source>
        <dbReference type="Pfam" id="PF01272"/>
    </source>
</evidence>
<dbReference type="KEGG" id="agl:PYTT_1098"/>
<protein>
    <submittedName>
        <fullName evidence="5">Transcription elongation factor grea/greb c-term</fullName>
    </submittedName>
</protein>
<dbReference type="EMBL" id="LT629973">
    <property type="protein sequence ID" value="SEH83532.1"/>
    <property type="molecule type" value="Genomic_DNA"/>
</dbReference>
<dbReference type="STRING" id="1679444.PYTT_1098"/>
<dbReference type="Pfam" id="PF03449">
    <property type="entry name" value="GreA_GreB_N"/>
    <property type="match status" value="1"/>
</dbReference>
<dbReference type="InterPro" id="IPR022691">
    <property type="entry name" value="Tscrpt_elong_fac_GreA/B_N"/>
</dbReference>
<dbReference type="PATRIC" id="fig|1679444.3.peg.2367"/>
<evidence type="ECO:0000256" key="2">
    <source>
        <dbReference type="ARBA" id="ARBA00023163"/>
    </source>
</evidence>
<evidence type="ECO:0000259" key="4">
    <source>
        <dbReference type="Pfam" id="PF03449"/>
    </source>
</evidence>